<evidence type="ECO:0000313" key="1">
    <source>
        <dbReference type="EMBL" id="CAA2978051.1"/>
    </source>
</evidence>
<keyword evidence="2" id="KW-1185">Reference proteome</keyword>
<comment type="caution">
    <text evidence="1">The sequence shown here is derived from an EMBL/GenBank/DDBJ whole genome shotgun (WGS) entry which is preliminary data.</text>
</comment>
<dbReference type="AlphaFoldDB" id="A0A8S0RFB4"/>
<organism evidence="1 2">
    <name type="scientific">Olea europaea subsp. europaea</name>
    <dbReference type="NCBI Taxonomy" id="158383"/>
    <lineage>
        <taxon>Eukaryota</taxon>
        <taxon>Viridiplantae</taxon>
        <taxon>Streptophyta</taxon>
        <taxon>Embryophyta</taxon>
        <taxon>Tracheophyta</taxon>
        <taxon>Spermatophyta</taxon>
        <taxon>Magnoliopsida</taxon>
        <taxon>eudicotyledons</taxon>
        <taxon>Gunneridae</taxon>
        <taxon>Pentapetalae</taxon>
        <taxon>asterids</taxon>
        <taxon>lamiids</taxon>
        <taxon>Lamiales</taxon>
        <taxon>Oleaceae</taxon>
        <taxon>Oleeae</taxon>
        <taxon>Olea</taxon>
    </lineage>
</organism>
<sequence length="218" mass="24322">MEDYNKRQRTGQIINGAVPVQQFHPMADEGLMDLNMNVQIEGSEKVDKDSEMGPSFQVSSEIKNVNINISSNEAQVPHAGRDVFGCEDYIPVHGQIIKNAVPMQQIPPMLDAGLMDLGKNVQLKCSASNFFQQETADEGLMDLDEEMGHLFKQQWRLKNVNIKISPNEAFDLQIGLDMIGCKDNNPVHGQVVYSAVPVQLFHPMADEGLMGLRYECSN</sequence>
<dbReference type="EMBL" id="CACTIH010003615">
    <property type="protein sequence ID" value="CAA2978051.1"/>
    <property type="molecule type" value="Genomic_DNA"/>
</dbReference>
<evidence type="ECO:0000313" key="2">
    <source>
        <dbReference type="Proteomes" id="UP000594638"/>
    </source>
</evidence>
<name>A0A8S0RFB4_OLEEU</name>
<protein>
    <submittedName>
        <fullName evidence="1">Uncharacterized protein</fullName>
    </submittedName>
</protein>
<proteinExistence type="predicted"/>
<accession>A0A8S0RFB4</accession>
<gene>
    <name evidence="1" type="ORF">OLEA9_A104910</name>
</gene>
<reference evidence="1 2" key="1">
    <citation type="submission" date="2019-12" db="EMBL/GenBank/DDBJ databases">
        <authorList>
            <person name="Alioto T."/>
            <person name="Alioto T."/>
            <person name="Gomez Garrido J."/>
        </authorList>
    </citation>
    <scope>NUCLEOTIDE SEQUENCE [LARGE SCALE GENOMIC DNA]</scope>
</reference>
<dbReference type="Gramene" id="OE9A104910T1">
    <property type="protein sequence ID" value="OE9A104910C1"/>
    <property type="gene ID" value="OE9A104910"/>
</dbReference>
<dbReference type="Proteomes" id="UP000594638">
    <property type="component" value="Unassembled WGS sequence"/>
</dbReference>